<dbReference type="EC" id="2.7.1.78" evidence="2"/>
<feature type="compositionally biased region" description="Basic residues" evidence="1">
    <location>
        <begin position="75"/>
        <end position="91"/>
    </location>
</feature>
<dbReference type="InterPro" id="IPR006551">
    <property type="entry name" value="Polynucleotide_phosphatase"/>
</dbReference>
<dbReference type="PANTHER" id="PTHR12083">
    <property type="entry name" value="BIFUNCTIONAL POLYNUCLEOTIDE PHOSPHATASE/KINASE"/>
    <property type="match status" value="1"/>
</dbReference>
<dbReference type="PANTHER" id="PTHR12083:SF9">
    <property type="entry name" value="BIFUNCTIONAL POLYNUCLEOTIDE PHOSPHATASE_KINASE"/>
    <property type="match status" value="1"/>
</dbReference>
<dbReference type="Pfam" id="PF08645">
    <property type="entry name" value="PNK3P"/>
    <property type="match status" value="1"/>
</dbReference>
<dbReference type="AlphaFoldDB" id="A0A0D2MKL0"/>
<dbReference type="GeneID" id="25737353"/>
<proteinExistence type="predicted"/>
<dbReference type="GO" id="GO:0046404">
    <property type="term" value="F:ATP-dependent polydeoxyribonucleotide 5'-hydroxyl-kinase activity"/>
    <property type="evidence" value="ECO:0007669"/>
    <property type="project" value="TreeGrafter"/>
</dbReference>
<dbReference type="Proteomes" id="UP000054498">
    <property type="component" value="Unassembled WGS sequence"/>
</dbReference>
<feature type="compositionally biased region" description="Low complexity" evidence="1">
    <location>
        <begin position="20"/>
        <end position="29"/>
    </location>
</feature>
<dbReference type="Gene3D" id="1.10.150.110">
    <property type="entry name" value="DNA polymerase beta, N-terminal domain-like"/>
    <property type="match status" value="1"/>
</dbReference>
<feature type="compositionally biased region" description="Low complexity" evidence="1">
    <location>
        <begin position="92"/>
        <end position="101"/>
    </location>
</feature>
<dbReference type="GO" id="GO:0003690">
    <property type="term" value="F:double-stranded DNA binding"/>
    <property type="evidence" value="ECO:0007669"/>
    <property type="project" value="TreeGrafter"/>
</dbReference>
<keyword evidence="2" id="KW-0418">Kinase</keyword>
<dbReference type="InterPro" id="IPR013954">
    <property type="entry name" value="PNK3P"/>
</dbReference>
<gene>
    <name evidence="2" type="ORF">MNEG_4476</name>
</gene>
<dbReference type="KEGG" id="mng:MNEG_4476"/>
<organism evidence="2 3">
    <name type="scientific">Monoraphidium neglectum</name>
    <dbReference type="NCBI Taxonomy" id="145388"/>
    <lineage>
        <taxon>Eukaryota</taxon>
        <taxon>Viridiplantae</taxon>
        <taxon>Chlorophyta</taxon>
        <taxon>core chlorophytes</taxon>
        <taxon>Chlorophyceae</taxon>
        <taxon>CS clade</taxon>
        <taxon>Sphaeropleales</taxon>
        <taxon>Selenastraceae</taxon>
        <taxon>Monoraphidium</taxon>
    </lineage>
</organism>
<feature type="compositionally biased region" description="Low complexity" evidence="1">
    <location>
        <begin position="64"/>
        <end position="74"/>
    </location>
</feature>
<protein>
    <submittedName>
        <fullName evidence="2">Bifunctional polynucleotidephosphatase/kinase</fullName>
        <ecNumber evidence="2">2.7.1.78</ecNumber>
    </submittedName>
</protein>
<dbReference type="GO" id="GO:0006281">
    <property type="term" value="P:DNA repair"/>
    <property type="evidence" value="ECO:0007669"/>
    <property type="project" value="TreeGrafter"/>
</dbReference>
<evidence type="ECO:0000256" key="1">
    <source>
        <dbReference type="SAM" id="MobiDB-lite"/>
    </source>
</evidence>
<dbReference type="InterPro" id="IPR027421">
    <property type="entry name" value="DNA_pol_lamdba_lyase_dom_sf"/>
</dbReference>
<reference evidence="2 3" key="1">
    <citation type="journal article" date="2013" name="BMC Genomics">
        <title>Reconstruction of the lipid metabolism for the microalga Monoraphidium neglectum from its genome sequence reveals characteristics suitable for biofuel production.</title>
        <authorList>
            <person name="Bogen C."/>
            <person name="Al-Dilaimi A."/>
            <person name="Albersmeier A."/>
            <person name="Wichmann J."/>
            <person name="Grundmann M."/>
            <person name="Rupp O."/>
            <person name="Lauersen K.J."/>
            <person name="Blifernez-Klassen O."/>
            <person name="Kalinowski J."/>
            <person name="Goesmann A."/>
            <person name="Mussgnug J.H."/>
            <person name="Kruse O."/>
        </authorList>
    </citation>
    <scope>NUCLEOTIDE SEQUENCE [LARGE SCALE GENOMIC DNA]</scope>
    <source>
        <strain evidence="2 3">SAG 48.87</strain>
    </source>
</reference>
<name>A0A0D2MKL0_9CHLO</name>
<dbReference type="STRING" id="145388.A0A0D2MKL0"/>
<evidence type="ECO:0000313" key="2">
    <source>
        <dbReference type="EMBL" id="KIZ03480.1"/>
    </source>
</evidence>
<dbReference type="EMBL" id="KK100842">
    <property type="protein sequence ID" value="KIZ03480.1"/>
    <property type="molecule type" value="Genomic_DNA"/>
</dbReference>
<dbReference type="InterPro" id="IPR036412">
    <property type="entry name" value="HAD-like_sf"/>
</dbReference>
<dbReference type="InterPro" id="IPR023214">
    <property type="entry name" value="HAD_sf"/>
</dbReference>
<feature type="region of interest" description="Disordered" evidence="1">
    <location>
        <begin position="433"/>
        <end position="455"/>
    </location>
</feature>
<dbReference type="NCBIfam" id="TIGR01664">
    <property type="entry name" value="DNA-3'-Pase"/>
    <property type="match status" value="1"/>
</dbReference>
<keyword evidence="3" id="KW-1185">Reference proteome</keyword>
<keyword evidence="2" id="KW-0808">Transferase</keyword>
<dbReference type="NCBIfam" id="TIGR01662">
    <property type="entry name" value="HAD-SF-IIIA"/>
    <property type="match status" value="1"/>
</dbReference>
<feature type="compositionally biased region" description="Basic residues" evidence="1">
    <location>
        <begin position="48"/>
        <end position="63"/>
    </location>
</feature>
<dbReference type="GO" id="GO:0046403">
    <property type="term" value="F:polynucleotide 3'-phosphatase activity"/>
    <property type="evidence" value="ECO:0007669"/>
    <property type="project" value="TreeGrafter"/>
</dbReference>
<feature type="region of interest" description="Disordered" evidence="1">
    <location>
        <begin position="1"/>
        <end position="134"/>
    </location>
</feature>
<feature type="compositionally biased region" description="Basic and acidic residues" evidence="1">
    <location>
        <begin position="123"/>
        <end position="133"/>
    </location>
</feature>
<sequence>MPPRKKAKKSESESEEPSEFEPSASEGSAGSTGGGASDASDDSDFGGSKRKKPTAAAAAKKKPAAAATAAAPKAGAKKKISAVAAPKRKAPAAKAEAAAVDGSEEGEGGHEDEQPKKKRAPAKKKDFQPKADDPWSYEGRNLIWRDFGGTQPGEKIAAFDLDGTLINTASGRQFAANSTDWKFYNKHVVKKVKEYADDGYKIVIFSNQGQIKSAVDLKAADNVKKRVEAVVEQLDVPVQVFLAPQNDQYRKPETGMWRYMVENCNGGVTPSLSESFFVGDAAGRPADAATGSIKDFSDSDKAFAQAVGISFKLPDDEFGAMEGKRALDAGARAAARETLAAGEGPNAQLLSALSTYADECFDTAKTSGDDKYKWKATAMKKAVTSLATFSDPITLDSLKAVLKLPGVGKGTVDKPQPLLLLSPRDRWRPAAAAAAARPRPRPRPGGAADGWGVGGEGSGGSISMVPCSRGIGGCKHISTCSGSGCGSSSWQQHPVLQPVHAPPLLSARLPVLVPRPKLLAAVIKEYLTTGKVELGAADPEAAAKREAIAKEGNKRQEAAIAFL</sequence>
<accession>A0A0D2MKL0</accession>
<dbReference type="Gene3D" id="3.40.50.1000">
    <property type="entry name" value="HAD superfamily/HAD-like"/>
    <property type="match status" value="1"/>
</dbReference>
<dbReference type="OrthoDB" id="19045at2759"/>
<dbReference type="RefSeq" id="XP_013902499.1">
    <property type="nucleotide sequence ID" value="XM_014047045.1"/>
</dbReference>
<dbReference type="SUPFAM" id="SSF56784">
    <property type="entry name" value="HAD-like"/>
    <property type="match status" value="1"/>
</dbReference>
<evidence type="ECO:0000313" key="3">
    <source>
        <dbReference type="Proteomes" id="UP000054498"/>
    </source>
</evidence>
<dbReference type="InterPro" id="IPR006549">
    <property type="entry name" value="HAD-SF_hydro_IIIA"/>
</dbReference>